<gene>
    <name evidence="2" type="ORF">SAMN03080610_00716</name>
</gene>
<organism evidence="2 3">
    <name type="scientific">Afifella marina DSM 2698</name>
    <dbReference type="NCBI Taxonomy" id="1120955"/>
    <lineage>
        <taxon>Bacteria</taxon>
        <taxon>Pseudomonadati</taxon>
        <taxon>Pseudomonadota</taxon>
        <taxon>Alphaproteobacteria</taxon>
        <taxon>Hyphomicrobiales</taxon>
        <taxon>Afifellaceae</taxon>
        <taxon>Afifella</taxon>
    </lineage>
</organism>
<name>A0A1G5MHX3_AFIMA</name>
<sequence length="279" mass="30780">MSVGTLLTSLVIGFLVFIAYDTFKKTGPLDEETITSNKGSIMIYMIWQAGISLVLTFGATLLVIETYGVFDGEPPEAAFWSLPAMFALAGVAYAYAALLRAKDAGRTRGFALLGIVPVANLWLIFASPKKAPERPAYVPASRIVRIAIALVAVVISVGLRTLQDEASRMLFQAQVADRVEERVAIQNERLPKQLNEMTTLEEVNFDASEKEIVYRYSFASTDIDAASIRTWLANTMKPRVTPSTCQDPVVAEFGWVTRFRYLDADENLVAEMSISNEDC</sequence>
<keyword evidence="1" id="KW-1133">Transmembrane helix</keyword>
<keyword evidence="1" id="KW-0472">Membrane</keyword>
<dbReference type="AlphaFoldDB" id="A0A1G5MHX3"/>
<protein>
    <submittedName>
        <fullName evidence="2">Uncharacterized protein</fullName>
    </submittedName>
</protein>
<keyword evidence="3" id="KW-1185">Reference proteome</keyword>
<feature type="transmembrane region" description="Helical" evidence="1">
    <location>
        <begin position="110"/>
        <end position="128"/>
    </location>
</feature>
<dbReference type="EMBL" id="FMVW01000001">
    <property type="protein sequence ID" value="SCZ24766.1"/>
    <property type="molecule type" value="Genomic_DNA"/>
</dbReference>
<evidence type="ECO:0000313" key="3">
    <source>
        <dbReference type="Proteomes" id="UP000199347"/>
    </source>
</evidence>
<evidence type="ECO:0000313" key="2">
    <source>
        <dbReference type="EMBL" id="SCZ24766.1"/>
    </source>
</evidence>
<reference evidence="3" key="1">
    <citation type="submission" date="2016-10" db="EMBL/GenBank/DDBJ databases">
        <authorList>
            <person name="Varghese N."/>
            <person name="Submissions S."/>
        </authorList>
    </citation>
    <scope>NUCLEOTIDE SEQUENCE [LARGE SCALE GENOMIC DNA]</scope>
    <source>
        <strain evidence="3">DSM 2698</strain>
    </source>
</reference>
<proteinExistence type="predicted"/>
<dbReference type="Proteomes" id="UP000199347">
    <property type="component" value="Unassembled WGS sequence"/>
</dbReference>
<keyword evidence="1" id="KW-0812">Transmembrane</keyword>
<accession>A0A1G5MHX3</accession>
<feature type="transmembrane region" description="Helical" evidence="1">
    <location>
        <begin position="77"/>
        <end position="98"/>
    </location>
</feature>
<evidence type="ECO:0000256" key="1">
    <source>
        <dbReference type="SAM" id="Phobius"/>
    </source>
</evidence>
<feature type="transmembrane region" description="Helical" evidence="1">
    <location>
        <begin position="6"/>
        <end position="23"/>
    </location>
</feature>
<feature type="transmembrane region" description="Helical" evidence="1">
    <location>
        <begin position="44"/>
        <end position="65"/>
    </location>
</feature>
<feature type="transmembrane region" description="Helical" evidence="1">
    <location>
        <begin position="143"/>
        <end position="162"/>
    </location>
</feature>